<evidence type="ECO:0000256" key="3">
    <source>
        <dbReference type="ARBA" id="ARBA00022989"/>
    </source>
</evidence>
<accession>A0A409VKD2</accession>
<comment type="subcellular location">
    <subcellularLocation>
        <location evidence="1">Mitochondrion</location>
    </subcellularLocation>
</comment>
<evidence type="ECO:0000256" key="5">
    <source>
        <dbReference type="SAM" id="Phobius"/>
    </source>
</evidence>
<keyword evidence="4 5" id="KW-0472">Membrane</keyword>
<dbReference type="PANTHER" id="PTHR28018:SF3">
    <property type="entry name" value="RESPIRATORY SUPERCOMPLEX FACTOR 2, MITOCHONDRIAL"/>
    <property type="match status" value="1"/>
</dbReference>
<dbReference type="OrthoDB" id="1915122at2759"/>
<dbReference type="GO" id="GO:0005739">
    <property type="term" value="C:mitochondrion"/>
    <property type="evidence" value="ECO:0007669"/>
    <property type="project" value="UniProtKB-SubCell"/>
</dbReference>
<feature type="transmembrane region" description="Helical" evidence="5">
    <location>
        <begin position="118"/>
        <end position="137"/>
    </location>
</feature>
<dbReference type="STRING" id="231916.A0A409VKD2"/>
<evidence type="ECO:0000256" key="4">
    <source>
        <dbReference type="ARBA" id="ARBA00023136"/>
    </source>
</evidence>
<evidence type="ECO:0000313" key="7">
    <source>
        <dbReference type="EMBL" id="PPQ66732.1"/>
    </source>
</evidence>
<evidence type="ECO:0000313" key="8">
    <source>
        <dbReference type="Proteomes" id="UP000284706"/>
    </source>
</evidence>
<dbReference type="EMBL" id="NHYE01005623">
    <property type="protein sequence ID" value="PPQ66732.1"/>
    <property type="molecule type" value="Genomic_DNA"/>
</dbReference>
<dbReference type="Proteomes" id="UP000284706">
    <property type="component" value="Unassembled WGS sequence"/>
</dbReference>
<comment type="caution">
    <text evidence="7">The sequence shown here is derived from an EMBL/GenBank/DDBJ whole genome shotgun (WGS) entry which is preliminary data.</text>
</comment>
<evidence type="ECO:0000256" key="2">
    <source>
        <dbReference type="ARBA" id="ARBA00022692"/>
    </source>
</evidence>
<keyword evidence="8" id="KW-1185">Reference proteome</keyword>
<dbReference type="GO" id="GO:0033617">
    <property type="term" value="P:mitochondrial respiratory chain complex IV assembly"/>
    <property type="evidence" value="ECO:0007669"/>
    <property type="project" value="TreeGrafter"/>
</dbReference>
<dbReference type="FunCoup" id="A0A409VKD2">
    <property type="interactions" value="44"/>
</dbReference>
<organism evidence="7 8">
    <name type="scientific">Gymnopilus dilepis</name>
    <dbReference type="NCBI Taxonomy" id="231916"/>
    <lineage>
        <taxon>Eukaryota</taxon>
        <taxon>Fungi</taxon>
        <taxon>Dikarya</taxon>
        <taxon>Basidiomycota</taxon>
        <taxon>Agaricomycotina</taxon>
        <taxon>Agaricomycetes</taxon>
        <taxon>Agaricomycetidae</taxon>
        <taxon>Agaricales</taxon>
        <taxon>Agaricineae</taxon>
        <taxon>Hymenogastraceae</taxon>
        <taxon>Gymnopilus</taxon>
    </lineage>
</organism>
<dbReference type="AlphaFoldDB" id="A0A409VKD2"/>
<dbReference type="InterPro" id="IPR040153">
    <property type="entry name" value="Rcf2"/>
</dbReference>
<dbReference type="PROSITE" id="PS51503">
    <property type="entry name" value="HIG1"/>
    <property type="match status" value="1"/>
</dbReference>
<name>A0A409VKD2_9AGAR</name>
<dbReference type="InParanoid" id="A0A409VKD2"/>
<dbReference type="InterPro" id="IPR007667">
    <property type="entry name" value="Hypoxia_induced_domain"/>
</dbReference>
<keyword evidence="2 5" id="KW-0812">Transmembrane</keyword>
<gene>
    <name evidence="7" type="ORF">CVT26_009533</name>
</gene>
<reference evidence="7 8" key="1">
    <citation type="journal article" date="2018" name="Evol. Lett.">
        <title>Horizontal gene cluster transfer increased hallucinogenic mushroom diversity.</title>
        <authorList>
            <person name="Reynolds H.T."/>
            <person name="Vijayakumar V."/>
            <person name="Gluck-Thaler E."/>
            <person name="Korotkin H.B."/>
            <person name="Matheny P.B."/>
            <person name="Slot J.C."/>
        </authorList>
    </citation>
    <scope>NUCLEOTIDE SEQUENCE [LARGE SCALE GENOMIC DNA]</scope>
    <source>
        <strain evidence="7 8">SRW20</strain>
    </source>
</reference>
<protein>
    <recommendedName>
        <fullName evidence="6">HIG1 domain-containing protein</fullName>
    </recommendedName>
</protein>
<dbReference type="PANTHER" id="PTHR28018">
    <property type="entry name" value="RESPIRATORY SUPERCOMPLEX FACTOR 2, MITOCHONDRIAL"/>
    <property type="match status" value="1"/>
</dbReference>
<evidence type="ECO:0000259" key="6">
    <source>
        <dbReference type="PROSITE" id="PS51503"/>
    </source>
</evidence>
<feature type="domain" description="HIG1" evidence="6">
    <location>
        <begin position="90"/>
        <end position="181"/>
    </location>
</feature>
<proteinExistence type="predicted"/>
<feature type="transmembrane region" description="Helical" evidence="5">
    <location>
        <begin position="149"/>
        <end position="169"/>
    </location>
</feature>
<sequence length="221" mass="24790">MKPLTPEQIKEHDKWSRRGAIEGALASGSVAVAGSWYANRRWLAYRQLPPSLKLLGVVIIVAPCLTIQAERRGLQYDRSQWTGEGLRVMDEKELERMKRWDAMTPWQKISDWSWRHQYSLIMGSWAASLGLAGLIISRNKYQTYPQKIVQARMWAQGLTIGLIIAAGALTHSKRSQMAAEGLHDHSWMDVIEQQERDRREEARLAAAARAGSAPAASGATA</sequence>
<keyword evidence="3 5" id="KW-1133">Transmembrane helix</keyword>
<evidence type="ECO:0000256" key="1">
    <source>
        <dbReference type="ARBA" id="ARBA00004173"/>
    </source>
</evidence>